<name>A0A0A9FGK7_ARUDO</name>
<reference evidence="1" key="1">
    <citation type="submission" date="2014-09" db="EMBL/GenBank/DDBJ databases">
        <authorList>
            <person name="Magalhaes I.L.F."/>
            <person name="Oliveira U."/>
            <person name="Santos F.R."/>
            <person name="Vidigal T.H.D.A."/>
            <person name="Brescovit A.D."/>
            <person name="Santos A.J."/>
        </authorList>
    </citation>
    <scope>NUCLEOTIDE SEQUENCE</scope>
    <source>
        <tissue evidence="1">Shoot tissue taken approximately 20 cm above the soil surface</tissue>
    </source>
</reference>
<organism evidence="1">
    <name type="scientific">Arundo donax</name>
    <name type="common">Giant reed</name>
    <name type="synonym">Donax arundinaceus</name>
    <dbReference type="NCBI Taxonomy" id="35708"/>
    <lineage>
        <taxon>Eukaryota</taxon>
        <taxon>Viridiplantae</taxon>
        <taxon>Streptophyta</taxon>
        <taxon>Embryophyta</taxon>
        <taxon>Tracheophyta</taxon>
        <taxon>Spermatophyta</taxon>
        <taxon>Magnoliopsida</taxon>
        <taxon>Liliopsida</taxon>
        <taxon>Poales</taxon>
        <taxon>Poaceae</taxon>
        <taxon>PACMAD clade</taxon>
        <taxon>Arundinoideae</taxon>
        <taxon>Arundineae</taxon>
        <taxon>Arundo</taxon>
    </lineage>
</organism>
<protein>
    <submittedName>
        <fullName evidence="1">Uncharacterized protein</fullName>
    </submittedName>
</protein>
<evidence type="ECO:0000313" key="1">
    <source>
        <dbReference type="EMBL" id="JAE09256.1"/>
    </source>
</evidence>
<proteinExistence type="predicted"/>
<reference evidence="1" key="2">
    <citation type="journal article" date="2015" name="Data Brief">
        <title>Shoot transcriptome of the giant reed, Arundo donax.</title>
        <authorList>
            <person name="Barrero R.A."/>
            <person name="Guerrero F.D."/>
            <person name="Moolhuijzen P."/>
            <person name="Goolsby J.A."/>
            <person name="Tidwell J."/>
            <person name="Bellgard S.E."/>
            <person name="Bellgard M.I."/>
        </authorList>
    </citation>
    <scope>NUCLEOTIDE SEQUENCE</scope>
    <source>
        <tissue evidence="1">Shoot tissue taken approximately 20 cm above the soil surface</tissue>
    </source>
</reference>
<sequence>MSQNSLVDERLISVTTTDLIVGLNLGSSCVHALARTAILRMESMGHSSPSAGSIRF</sequence>
<dbReference type="AlphaFoldDB" id="A0A0A9FGK7"/>
<accession>A0A0A9FGK7</accession>
<dbReference type="EMBL" id="GBRH01188640">
    <property type="protein sequence ID" value="JAE09256.1"/>
    <property type="molecule type" value="Transcribed_RNA"/>
</dbReference>